<feature type="compositionally biased region" description="Low complexity" evidence="2">
    <location>
        <begin position="348"/>
        <end position="364"/>
    </location>
</feature>
<dbReference type="Proteomes" id="UP000300142">
    <property type="component" value="Unassembled WGS sequence"/>
</dbReference>
<gene>
    <name evidence="4" type="ORF">SR1949_11320</name>
</gene>
<dbReference type="AlphaFoldDB" id="A0A479ZV13"/>
<protein>
    <recommendedName>
        <fullName evidence="3">CRISPR type III-associated protein domain-containing protein</fullName>
    </recommendedName>
</protein>
<dbReference type="Pfam" id="PF03787">
    <property type="entry name" value="RAMPs"/>
    <property type="match status" value="1"/>
</dbReference>
<keyword evidence="5" id="KW-1185">Reference proteome</keyword>
<name>A0A479ZV13_9CYAN</name>
<sequence length="364" mass="40000">MATYKRQRYLFMTLDPVHIGTGGYRLGRVDNSIVREPGTKIPKIPGTSLHGAARSYAAQLYETPEAAGQDQKYVKNPENNPICYTFGYLHSGNSDNPQTGNPNPKKKEIAYSGVVNIFDAHILLFPVHSMVGPVWVSTRERLDDAGFTNLPDEPDNLETVILNWDNSDKPDKRLNLGWLMLNAEIKAEIEAPPQWQNDKRYKAINKIVIVKDALFSQVVNSNLEVRTSVAINPETGAANDGALFTYEAIPRATFLTADVVLDDYRSGEKGWSLGEIKETGKLKEDGTKNPLPGGAWQCPLCVVKSGLKMIEWLGVGGMGTRGFGRMAMIGDPKTVELQELFNPLQSNQQTSSGSSIETTEGGQA</sequence>
<keyword evidence="1" id="KW-0051">Antiviral defense</keyword>
<dbReference type="RefSeq" id="WP_015364339.1">
    <property type="nucleotide sequence ID" value="NZ_BJCE01000024.1"/>
</dbReference>
<dbReference type="NCBIfam" id="TIGR02580">
    <property type="entry name" value="cas_RAMP_Cmr4"/>
    <property type="match status" value="1"/>
</dbReference>
<evidence type="ECO:0000256" key="2">
    <source>
        <dbReference type="SAM" id="MobiDB-lite"/>
    </source>
</evidence>
<dbReference type="PANTHER" id="PTHR36700">
    <property type="entry name" value="CRISPR SYSTEM CMR SUBUNIT CMR4"/>
    <property type="match status" value="1"/>
</dbReference>
<evidence type="ECO:0000259" key="3">
    <source>
        <dbReference type="Pfam" id="PF03787"/>
    </source>
</evidence>
<feature type="region of interest" description="Disordered" evidence="2">
    <location>
        <begin position="343"/>
        <end position="364"/>
    </location>
</feature>
<comment type="caution">
    <text evidence="4">The sequence shown here is derived from an EMBL/GenBank/DDBJ whole genome shotgun (WGS) entry which is preliminary data.</text>
</comment>
<proteinExistence type="predicted"/>
<dbReference type="PANTHER" id="PTHR36700:SF1">
    <property type="entry name" value="CRISPR SYSTEM CMR SUBUNIT CMR4"/>
    <property type="match status" value="1"/>
</dbReference>
<evidence type="ECO:0000313" key="5">
    <source>
        <dbReference type="Proteomes" id="UP000300142"/>
    </source>
</evidence>
<evidence type="ECO:0000256" key="1">
    <source>
        <dbReference type="ARBA" id="ARBA00023118"/>
    </source>
</evidence>
<dbReference type="InterPro" id="IPR005537">
    <property type="entry name" value="RAMP_III_fam"/>
</dbReference>
<evidence type="ECO:0000313" key="4">
    <source>
        <dbReference type="EMBL" id="GCL36032.1"/>
    </source>
</evidence>
<accession>A0A479ZV13</accession>
<feature type="domain" description="CRISPR type III-associated protein" evidence="3">
    <location>
        <begin position="12"/>
        <end position="326"/>
    </location>
</feature>
<reference evidence="5" key="1">
    <citation type="submission" date="2019-02" db="EMBL/GenBank/DDBJ databases">
        <title>Draft genome sequence of Sphaerospermopsis reniformis NIES-1949.</title>
        <authorList>
            <person name="Yamaguchi H."/>
            <person name="Suzuki S."/>
            <person name="Kawachi M."/>
        </authorList>
    </citation>
    <scope>NUCLEOTIDE SEQUENCE [LARGE SCALE GENOMIC DNA]</scope>
    <source>
        <strain evidence="5">NIES-1949</strain>
    </source>
</reference>
<organism evidence="4 5">
    <name type="scientific">Sphaerospermopsis reniformis</name>
    <dbReference type="NCBI Taxonomy" id="531300"/>
    <lineage>
        <taxon>Bacteria</taxon>
        <taxon>Bacillati</taxon>
        <taxon>Cyanobacteriota</taxon>
        <taxon>Cyanophyceae</taxon>
        <taxon>Nostocales</taxon>
        <taxon>Aphanizomenonaceae</taxon>
        <taxon>Sphaerospermopsis</taxon>
    </lineage>
</organism>
<dbReference type="InterPro" id="IPR013410">
    <property type="entry name" value="CRISPR-assoc_RAMP_Cmr4"/>
</dbReference>
<dbReference type="EMBL" id="BJCE01000024">
    <property type="protein sequence ID" value="GCL36032.1"/>
    <property type="molecule type" value="Genomic_DNA"/>
</dbReference>
<dbReference type="GO" id="GO:0051607">
    <property type="term" value="P:defense response to virus"/>
    <property type="evidence" value="ECO:0007669"/>
    <property type="project" value="UniProtKB-KW"/>
</dbReference>